<dbReference type="GO" id="GO:0006974">
    <property type="term" value="P:DNA damage response"/>
    <property type="evidence" value="ECO:0007669"/>
    <property type="project" value="TreeGrafter"/>
</dbReference>
<protein>
    <submittedName>
        <fullName evidence="2">Uncharacterized protein</fullName>
    </submittedName>
</protein>
<keyword evidence="1" id="KW-0040">ANK repeat</keyword>
<evidence type="ECO:0000256" key="1">
    <source>
        <dbReference type="PROSITE-ProRule" id="PRU00023"/>
    </source>
</evidence>
<dbReference type="PROSITE" id="PS50297">
    <property type="entry name" value="ANK_REP_REGION"/>
    <property type="match status" value="3"/>
</dbReference>
<name>A0A8C4Q455_EPTBU</name>
<proteinExistence type="predicted"/>
<dbReference type="AlphaFoldDB" id="A0A8C4Q455"/>
<dbReference type="Gene3D" id="1.25.40.20">
    <property type="entry name" value="Ankyrin repeat-containing domain"/>
    <property type="match status" value="1"/>
</dbReference>
<keyword evidence="3" id="KW-1185">Reference proteome</keyword>
<dbReference type="InterPro" id="IPR036770">
    <property type="entry name" value="Ankyrin_rpt-contain_sf"/>
</dbReference>
<feature type="repeat" description="ANK" evidence="1">
    <location>
        <begin position="316"/>
        <end position="349"/>
    </location>
</feature>
<dbReference type="Proteomes" id="UP000694388">
    <property type="component" value="Unplaced"/>
</dbReference>
<dbReference type="GeneTree" id="ENSGT00940000156532"/>
<dbReference type="GO" id="GO:0005634">
    <property type="term" value="C:nucleus"/>
    <property type="evidence" value="ECO:0007669"/>
    <property type="project" value="TreeGrafter"/>
</dbReference>
<dbReference type="GO" id="GO:0035861">
    <property type="term" value="C:site of double-strand break"/>
    <property type="evidence" value="ECO:0007669"/>
    <property type="project" value="TreeGrafter"/>
</dbReference>
<dbReference type="InterPro" id="IPR042479">
    <property type="entry name" value="Slf1"/>
</dbReference>
<dbReference type="SMART" id="SM00248">
    <property type="entry name" value="ANK"/>
    <property type="match status" value="3"/>
</dbReference>
<dbReference type="GO" id="GO:1990166">
    <property type="term" value="P:protein localization to site of double-strand break"/>
    <property type="evidence" value="ECO:0007669"/>
    <property type="project" value="TreeGrafter"/>
</dbReference>
<dbReference type="PROSITE" id="PS50088">
    <property type="entry name" value="ANK_REPEAT"/>
    <property type="match status" value="3"/>
</dbReference>
<feature type="repeat" description="ANK" evidence="1">
    <location>
        <begin position="384"/>
        <end position="407"/>
    </location>
</feature>
<dbReference type="GO" id="GO:2000781">
    <property type="term" value="P:positive regulation of double-strand break repair"/>
    <property type="evidence" value="ECO:0007669"/>
    <property type="project" value="InterPro"/>
</dbReference>
<dbReference type="Pfam" id="PF12796">
    <property type="entry name" value="Ank_2"/>
    <property type="match status" value="1"/>
</dbReference>
<dbReference type="Ensembl" id="ENSEBUT00000010089.1">
    <property type="protein sequence ID" value="ENSEBUP00000009563.1"/>
    <property type="gene ID" value="ENSEBUG00000006145.1"/>
</dbReference>
<evidence type="ECO:0000313" key="2">
    <source>
        <dbReference type="Ensembl" id="ENSEBUP00000009563.1"/>
    </source>
</evidence>
<organism evidence="2 3">
    <name type="scientific">Eptatretus burgeri</name>
    <name type="common">Inshore hagfish</name>
    <dbReference type="NCBI Taxonomy" id="7764"/>
    <lineage>
        <taxon>Eukaryota</taxon>
        <taxon>Metazoa</taxon>
        <taxon>Chordata</taxon>
        <taxon>Craniata</taxon>
        <taxon>Vertebrata</taxon>
        <taxon>Cyclostomata</taxon>
        <taxon>Myxini</taxon>
        <taxon>Myxiniformes</taxon>
        <taxon>Myxinidae</taxon>
        <taxon>Eptatretinae</taxon>
        <taxon>Eptatretus</taxon>
    </lineage>
</organism>
<dbReference type="PANTHER" id="PTHR46677:SF1">
    <property type="entry name" value="SMC5-SMC6 COMPLEX LOCALIZATION FACTOR PROTEIN 1"/>
    <property type="match status" value="1"/>
</dbReference>
<dbReference type="PANTHER" id="PTHR46677">
    <property type="entry name" value="SMC5-SMC6 COMPLEX LOCALIZATION FACTOR PROTEIN 1"/>
    <property type="match status" value="1"/>
</dbReference>
<sequence>MIGYLFCFFHYFLFQKCDVLMMSQFADMFQILLSAFPSWSAKDMAEYYISILFYKQGCDHDNDGWDLLKKAVKISVADVTDCPGKSEQKEVYIKLLSCFITLFEFELFFINTRNTKESSEPTTFGPFVLAKLFCTNSGVAPLTWSGIEWLGQQLVEQFRTTQDNVMTMSIVISDCLGNMLSVIVEFLILWNKIYGVQSAFLEKLAYFLAVLCTDLTALDIGRFIKSIGSPWLQMEVCRMILELIFEVENIKTDHQPLTLHIIVHSFVNIKSMKRKTFIQQVSSIDRKLGLLEESSTPKNGKADELADHPCCSLNRKGETKLHVACINNDIKGLSQLLSIPGIDINIQDNAGWTPLHEACLHGHRACVEAILNMHPNVNLMIDVKGVTPIHDAVTNGHWGIVEVLVRHAGPTFLQVHLNNNVTVLDLLKSHFPQEKLVKLMQDVEHATDRLCVKGNAHGGDGAVFETACSRDIKQTRDRKLMSVISQPFSCSCADDQEVYCLLVFLTLNNYIWVNRLHQLTLLAVADGGETKDKQSMLMQLSCHAVGPISSYLEDLRTLIELPQHVTLLKHSLEKSFYPHPLSKRTQVLLNNILIISSRVSKPQHGKYLTRDEH</sequence>
<feature type="repeat" description="ANK" evidence="1">
    <location>
        <begin position="350"/>
        <end position="382"/>
    </location>
</feature>
<reference evidence="2" key="1">
    <citation type="submission" date="2025-08" db="UniProtKB">
        <authorList>
            <consortium name="Ensembl"/>
        </authorList>
    </citation>
    <scope>IDENTIFICATION</scope>
</reference>
<accession>A0A8C4Q455</accession>
<evidence type="ECO:0000313" key="3">
    <source>
        <dbReference type="Proteomes" id="UP000694388"/>
    </source>
</evidence>
<reference evidence="2" key="2">
    <citation type="submission" date="2025-09" db="UniProtKB">
        <authorList>
            <consortium name="Ensembl"/>
        </authorList>
    </citation>
    <scope>IDENTIFICATION</scope>
</reference>
<dbReference type="SUPFAM" id="SSF48403">
    <property type="entry name" value="Ankyrin repeat"/>
    <property type="match status" value="1"/>
</dbReference>
<dbReference type="InterPro" id="IPR002110">
    <property type="entry name" value="Ankyrin_rpt"/>
</dbReference>